<reference evidence="1" key="1">
    <citation type="journal article" date="2018" name="DNA Res.">
        <title>Multiple hybrid de novo genome assembly of finger millet, an orphan allotetraploid crop.</title>
        <authorList>
            <person name="Hatakeyama M."/>
            <person name="Aluri S."/>
            <person name="Balachadran M.T."/>
            <person name="Sivarajan S.R."/>
            <person name="Patrignani A."/>
            <person name="Gruter S."/>
            <person name="Poveda L."/>
            <person name="Shimizu-Inatsugi R."/>
            <person name="Baeten J."/>
            <person name="Francoijs K.J."/>
            <person name="Nataraja K.N."/>
            <person name="Reddy Y.A.N."/>
            <person name="Phadnis S."/>
            <person name="Ravikumar R.L."/>
            <person name="Schlapbach R."/>
            <person name="Sreeman S.M."/>
            <person name="Shimizu K.K."/>
        </authorList>
    </citation>
    <scope>NUCLEOTIDE SEQUENCE</scope>
</reference>
<dbReference type="AlphaFoldDB" id="A0AAV5C428"/>
<accession>A0AAV5C428</accession>
<organism evidence="1 2">
    <name type="scientific">Eleusine coracana subsp. coracana</name>
    <dbReference type="NCBI Taxonomy" id="191504"/>
    <lineage>
        <taxon>Eukaryota</taxon>
        <taxon>Viridiplantae</taxon>
        <taxon>Streptophyta</taxon>
        <taxon>Embryophyta</taxon>
        <taxon>Tracheophyta</taxon>
        <taxon>Spermatophyta</taxon>
        <taxon>Magnoliopsida</taxon>
        <taxon>Liliopsida</taxon>
        <taxon>Poales</taxon>
        <taxon>Poaceae</taxon>
        <taxon>PACMAD clade</taxon>
        <taxon>Chloridoideae</taxon>
        <taxon>Cynodonteae</taxon>
        <taxon>Eleusininae</taxon>
        <taxon>Eleusine</taxon>
    </lineage>
</organism>
<reference evidence="1" key="2">
    <citation type="submission" date="2021-12" db="EMBL/GenBank/DDBJ databases">
        <title>Resequencing data analysis of finger millet.</title>
        <authorList>
            <person name="Hatakeyama M."/>
            <person name="Aluri S."/>
            <person name="Balachadran M.T."/>
            <person name="Sivarajan S.R."/>
            <person name="Poveda L."/>
            <person name="Shimizu-Inatsugi R."/>
            <person name="Schlapbach R."/>
            <person name="Sreeman S.M."/>
            <person name="Shimizu K.K."/>
        </authorList>
    </citation>
    <scope>NUCLEOTIDE SEQUENCE</scope>
</reference>
<dbReference type="Proteomes" id="UP001054889">
    <property type="component" value="Unassembled WGS sequence"/>
</dbReference>
<sequence>MVCSSAGLHVRGISLSVSKDAPQVLLGYAVMEGGSVGDSLVSRQVTIIQSHASWLGLLELNLSLISLLEYHSSYLLFHLGAISAFLWLMHPQLCLSLEYKITSYVIGVIRAVEAYLWCSHGLAWCLSKIEGQTA</sequence>
<protein>
    <submittedName>
        <fullName evidence="1">Uncharacterized protein</fullName>
    </submittedName>
</protein>
<dbReference type="EMBL" id="BQKI01000004">
    <property type="protein sequence ID" value="GJM93358.1"/>
    <property type="molecule type" value="Genomic_DNA"/>
</dbReference>
<name>A0AAV5C428_ELECO</name>
<comment type="caution">
    <text evidence="1">The sequence shown here is derived from an EMBL/GenBank/DDBJ whole genome shotgun (WGS) entry which is preliminary data.</text>
</comment>
<proteinExistence type="predicted"/>
<keyword evidence="2" id="KW-1185">Reference proteome</keyword>
<evidence type="ECO:0000313" key="1">
    <source>
        <dbReference type="EMBL" id="GJM93358.1"/>
    </source>
</evidence>
<evidence type="ECO:0000313" key="2">
    <source>
        <dbReference type="Proteomes" id="UP001054889"/>
    </source>
</evidence>
<gene>
    <name evidence="1" type="primary">ga09906</name>
    <name evidence="1" type="ORF">PR202_ga09906</name>
</gene>